<dbReference type="EMBL" id="BARV01044424">
    <property type="protein sequence ID" value="GAI71483.1"/>
    <property type="molecule type" value="Genomic_DNA"/>
</dbReference>
<reference evidence="1" key="1">
    <citation type="journal article" date="2014" name="Front. Microbiol.">
        <title>High frequency of phylogenetically diverse reductive dehalogenase-homologous genes in deep subseafloor sedimentary metagenomes.</title>
        <authorList>
            <person name="Kawai M."/>
            <person name="Futagami T."/>
            <person name="Toyoda A."/>
            <person name="Takaki Y."/>
            <person name="Nishi S."/>
            <person name="Hori S."/>
            <person name="Arai W."/>
            <person name="Tsubouchi T."/>
            <person name="Morono Y."/>
            <person name="Uchiyama I."/>
            <person name="Ito T."/>
            <person name="Fujiyama A."/>
            <person name="Inagaki F."/>
            <person name="Takami H."/>
        </authorList>
    </citation>
    <scope>NUCLEOTIDE SEQUENCE</scope>
    <source>
        <strain evidence="1">Expedition CK06-06</strain>
    </source>
</reference>
<dbReference type="GO" id="GO:0006433">
    <property type="term" value="P:prolyl-tRNA aminoacylation"/>
    <property type="evidence" value="ECO:0007669"/>
    <property type="project" value="InterPro"/>
</dbReference>
<gene>
    <name evidence="1" type="ORF">S06H3_65756</name>
</gene>
<dbReference type="PANTHER" id="PTHR43382:SF2">
    <property type="entry name" value="BIFUNCTIONAL GLUTAMATE_PROLINE--TRNA LIGASE"/>
    <property type="match status" value="1"/>
</dbReference>
<protein>
    <submittedName>
        <fullName evidence="1">Uncharacterized protein</fullName>
    </submittedName>
</protein>
<dbReference type="PANTHER" id="PTHR43382">
    <property type="entry name" value="PROLYL-TRNA SYNTHETASE"/>
    <property type="match status" value="1"/>
</dbReference>
<proteinExistence type="predicted"/>
<dbReference type="InterPro" id="IPR045864">
    <property type="entry name" value="aa-tRNA-synth_II/BPL/LPL"/>
</dbReference>
<dbReference type="GO" id="GO:0005524">
    <property type="term" value="F:ATP binding"/>
    <property type="evidence" value="ECO:0007669"/>
    <property type="project" value="InterPro"/>
</dbReference>
<accession>X1QTC8</accession>
<dbReference type="GO" id="GO:0017101">
    <property type="term" value="C:aminoacyl-tRNA synthetase multienzyme complex"/>
    <property type="evidence" value="ECO:0007669"/>
    <property type="project" value="TreeGrafter"/>
</dbReference>
<dbReference type="InterPro" id="IPR036621">
    <property type="entry name" value="Anticodon-bd_dom_sf"/>
</dbReference>
<dbReference type="GO" id="GO:0005737">
    <property type="term" value="C:cytoplasm"/>
    <property type="evidence" value="ECO:0007669"/>
    <property type="project" value="InterPro"/>
</dbReference>
<organism evidence="1">
    <name type="scientific">marine sediment metagenome</name>
    <dbReference type="NCBI Taxonomy" id="412755"/>
    <lineage>
        <taxon>unclassified sequences</taxon>
        <taxon>metagenomes</taxon>
        <taxon>ecological metagenomes</taxon>
    </lineage>
</organism>
<dbReference type="Gene3D" id="3.30.930.10">
    <property type="entry name" value="Bira Bifunctional Protein, Domain 2"/>
    <property type="match status" value="1"/>
</dbReference>
<dbReference type="InterPro" id="IPR004499">
    <property type="entry name" value="Pro-tRNA-ligase_IIa_arc-type"/>
</dbReference>
<dbReference type="SUPFAM" id="SSF55681">
    <property type="entry name" value="Class II aaRS and biotin synthetases"/>
    <property type="match status" value="1"/>
</dbReference>
<dbReference type="AlphaFoldDB" id="X1QTC8"/>
<name>X1QTC8_9ZZZZ</name>
<comment type="caution">
    <text evidence="1">The sequence shown here is derived from an EMBL/GenBank/DDBJ whole genome shotgun (WGS) entry which is preliminary data.</text>
</comment>
<dbReference type="GO" id="GO:0004827">
    <property type="term" value="F:proline-tRNA ligase activity"/>
    <property type="evidence" value="ECO:0007669"/>
    <property type="project" value="InterPro"/>
</dbReference>
<evidence type="ECO:0000313" key="1">
    <source>
        <dbReference type="EMBL" id="GAI71483.1"/>
    </source>
</evidence>
<dbReference type="Gene3D" id="3.40.50.800">
    <property type="entry name" value="Anticodon-binding domain"/>
    <property type="match status" value="1"/>
</dbReference>
<sequence>GQNFSKAFDITFLDKNKKKQHVWQTSWGLSTRSIGIMLAIHGDDKGLVLPPKVASTQVVIVPIIFEKEREKVLKKAREIKNKLKG</sequence>
<feature type="non-terminal residue" evidence="1">
    <location>
        <position position="1"/>
    </location>
</feature>
<feature type="non-terminal residue" evidence="1">
    <location>
        <position position="85"/>
    </location>
</feature>